<dbReference type="Proteomes" id="UP000635606">
    <property type="component" value="Unassembled WGS sequence"/>
</dbReference>
<evidence type="ECO:0000313" key="1">
    <source>
        <dbReference type="EMBL" id="GIJ68809.1"/>
    </source>
</evidence>
<keyword evidence="2" id="KW-1185">Reference proteome</keyword>
<gene>
    <name evidence="1" type="ORF">Voc01_037260</name>
</gene>
<dbReference type="RefSeq" id="WP_203928747.1">
    <property type="nucleotide sequence ID" value="NZ_BOPH01000049.1"/>
</dbReference>
<reference evidence="1" key="1">
    <citation type="submission" date="2021-01" db="EMBL/GenBank/DDBJ databases">
        <title>Whole genome shotgun sequence of Virgisporangium ochraceum NBRC 16418.</title>
        <authorList>
            <person name="Komaki H."/>
            <person name="Tamura T."/>
        </authorList>
    </citation>
    <scope>NUCLEOTIDE SEQUENCE</scope>
    <source>
        <strain evidence="1">NBRC 16418</strain>
    </source>
</reference>
<evidence type="ECO:0000313" key="2">
    <source>
        <dbReference type="Proteomes" id="UP000635606"/>
    </source>
</evidence>
<accession>A0A8J3ZQV5</accession>
<proteinExistence type="predicted"/>
<dbReference type="AlphaFoldDB" id="A0A8J3ZQV5"/>
<comment type="caution">
    <text evidence="1">The sequence shown here is derived from an EMBL/GenBank/DDBJ whole genome shotgun (WGS) entry which is preliminary data.</text>
</comment>
<protein>
    <submittedName>
        <fullName evidence="1">Uncharacterized protein</fullName>
    </submittedName>
</protein>
<organism evidence="1 2">
    <name type="scientific">Virgisporangium ochraceum</name>
    <dbReference type="NCBI Taxonomy" id="65505"/>
    <lineage>
        <taxon>Bacteria</taxon>
        <taxon>Bacillati</taxon>
        <taxon>Actinomycetota</taxon>
        <taxon>Actinomycetes</taxon>
        <taxon>Micromonosporales</taxon>
        <taxon>Micromonosporaceae</taxon>
        <taxon>Virgisporangium</taxon>
    </lineage>
</organism>
<sequence>MDDLLTDVTAGVYRYGVRDDRGVAMDTLKVIGDPAGGYLAVYHSRPRRDAFTVHLARSDDLITWRHHADLDHDASQPTIAALAGQGFLVAVEAGGAGRPAWLRVHHYPTRRALLDARPARTFDAPHTLVPADRYAEGTPHIAYAAPDASVVDLGFHYFRDGVVDRQGAGRLTDLRHWESAADPALDAAVEAWGARGNIGGRDTARVGSEWVTLIEGQLRPRDWGSWRVFRYDRGSGKAWPLAFRTHGGSTAFANPTVTFLQAPTGMDAVVVTLFVFSEGAAPGEAGPLLFYRELKID</sequence>
<dbReference type="EMBL" id="BOPH01000049">
    <property type="protein sequence ID" value="GIJ68809.1"/>
    <property type="molecule type" value="Genomic_DNA"/>
</dbReference>
<name>A0A8J3ZQV5_9ACTN</name>